<dbReference type="RefSeq" id="WP_259134281.1">
    <property type="nucleotide sequence ID" value="NZ_JANUCS010000005.1"/>
</dbReference>
<protein>
    <recommendedName>
        <fullName evidence="3">Holliday junction resolvase</fullName>
    </recommendedName>
</protein>
<accession>A0A3R7VY80</accession>
<gene>
    <name evidence="1" type="ORF">D5R95_05110</name>
</gene>
<dbReference type="EMBL" id="QZAB01000325">
    <property type="protein sequence ID" value="RQD85236.1"/>
    <property type="molecule type" value="Genomic_DNA"/>
</dbReference>
<evidence type="ECO:0000313" key="2">
    <source>
        <dbReference type="Proteomes" id="UP000284763"/>
    </source>
</evidence>
<comment type="caution">
    <text evidence="1">The sequence shown here is derived from an EMBL/GenBank/DDBJ whole genome shotgun (WGS) entry which is preliminary data.</text>
</comment>
<evidence type="ECO:0000313" key="1">
    <source>
        <dbReference type="EMBL" id="RQD85236.1"/>
    </source>
</evidence>
<evidence type="ECO:0008006" key="3">
    <source>
        <dbReference type="Google" id="ProtNLM"/>
    </source>
</evidence>
<sequence>MTTFERDLVQSFNHFFEKSSIKGIAYRMKQHRFTHQYLDILVDSLNPDYYIGIECKSISVQKGANALYFTQHFTKDKNGVHQIERISKFLKMSGRMGFLAIELRLGAGKSRKAYAIPWNILAEKFNSDDVIKLSVPEIEEFPVIKRCEGNYIIDPVGWRESKRILE</sequence>
<dbReference type="Proteomes" id="UP000284763">
    <property type="component" value="Unassembled WGS sequence"/>
</dbReference>
<reference evidence="1 2" key="1">
    <citation type="submission" date="2018-08" db="EMBL/GenBank/DDBJ databases">
        <title>The metabolism and importance of syntrophic acetate oxidation coupled to methane or sulfide production in haloalkaline environments.</title>
        <authorList>
            <person name="Timmers P.H.A."/>
            <person name="Vavourakis C.D."/>
            <person name="Sorokin D.Y."/>
            <person name="Sinninghe Damste J.S."/>
            <person name="Muyzer G."/>
            <person name="Stams A.J.M."/>
            <person name="Plugge C.M."/>
        </authorList>
    </citation>
    <scope>NUCLEOTIDE SEQUENCE [LARGE SCALE GENOMIC DNA]</scope>
    <source>
        <strain evidence="1">MSAO_Arc3</strain>
    </source>
</reference>
<name>A0A3R7VY80_9EURY</name>
<proteinExistence type="predicted"/>
<dbReference type="AlphaFoldDB" id="A0A3R7VY80"/>
<organism evidence="1 2">
    <name type="scientific">Methanosalsum natronophilum</name>
    <dbReference type="NCBI Taxonomy" id="768733"/>
    <lineage>
        <taxon>Archaea</taxon>
        <taxon>Methanobacteriati</taxon>
        <taxon>Methanobacteriota</taxon>
        <taxon>Stenosarchaea group</taxon>
        <taxon>Methanomicrobia</taxon>
        <taxon>Methanosarcinales</taxon>
        <taxon>Methanosarcinaceae</taxon>
        <taxon>Methanosalsum</taxon>
    </lineage>
</organism>